<proteinExistence type="predicted"/>
<dbReference type="Proteomes" id="UP000658131">
    <property type="component" value="Unassembled WGS sequence"/>
</dbReference>
<accession>A0ABR7NL41</accession>
<comment type="caution">
    <text evidence="1">The sequence shown here is derived from an EMBL/GenBank/DDBJ whole genome shotgun (WGS) entry which is preliminary data.</text>
</comment>
<dbReference type="InterPro" id="IPR009078">
    <property type="entry name" value="Ferritin-like_SF"/>
</dbReference>
<dbReference type="SUPFAM" id="SSF47240">
    <property type="entry name" value="Ferritin-like"/>
    <property type="match status" value="1"/>
</dbReference>
<sequence>MGNQKEIVITTRDKLLRSWENSKELVRDFENYSKEIEDDPRVAELFAGFAEDEALHASRLRELLHEYQG</sequence>
<organism evidence="1 2">
    <name type="scientific">Yanshouia hominis</name>
    <dbReference type="NCBI Taxonomy" id="2763673"/>
    <lineage>
        <taxon>Bacteria</taxon>
        <taxon>Bacillati</taxon>
        <taxon>Bacillota</taxon>
        <taxon>Clostridia</taxon>
        <taxon>Eubacteriales</taxon>
        <taxon>Oscillospiraceae</taxon>
        <taxon>Yanshouia</taxon>
    </lineage>
</organism>
<gene>
    <name evidence="1" type="ORF">H8717_11965</name>
</gene>
<dbReference type="EMBL" id="JACRTB010000022">
    <property type="protein sequence ID" value="MBC8577118.1"/>
    <property type="molecule type" value="Genomic_DNA"/>
</dbReference>
<protein>
    <submittedName>
        <fullName evidence="1">Rubrerythrin</fullName>
    </submittedName>
</protein>
<keyword evidence="2" id="KW-1185">Reference proteome</keyword>
<dbReference type="Gene3D" id="1.20.1260.10">
    <property type="match status" value="1"/>
</dbReference>
<dbReference type="InterPro" id="IPR012347">
    <property type="entry name" value="Ferritin-like"/>
</dbReference>
<name>A0ABR7NL41_9FIRM</name>
<evidence type="ECO:0000313" key="1">
    <source>
        <dbReference type="EMBL" id="MBC8577118.1"/>
    </source>
</evidence>
<dbReference type="RefSeq" id="WP_262400587.1">
    <property type="nucleotide sequence ID" value="NZ_JACRTB010000022.1"/>
</dbReference>
<evidence type="ECO:0000313" key="2">
    <source>
        <dbReference type="Proteomes" id="UP000658131"/>
    </source>
</evidence>
<reference evidence="1 2" key="1">
    <citation type="submission" date="2020-08" db="EMBL/GenBank/DDBJ databases">
        <title>Genome public.</title>
        <authorList>
            <person name="Liu C."/>
            <person name="Sun Q."/>
        </authorList>
    </citation>
    <scope>NUCLEOTIDE SEQUENCE [LARGE SCALE GENOMIC DNA]</scope>
    <source>
        <strain evidence="1 2">BX1</strain>
    </source>
</reference>